<proteinExistence type="predicted"/>
<gene>
    <name evidence="4" type="primary">ylmA</name>
    <name evidence="4" type="ORF">R50_1805</name>
</gene>
<accession>A0A6F8ZHP3</accession>
<dbReference type="AlphaFoldDB" id="A0A6F8ZHP3"/>
<dbReference type="SUPFAM" id="SSF52540">
    <property type="entry name" value="P-loop containing nucleoside triphosphate hydrolases"/>
    <property type="match status" value="1"/>
</dbReference>
<dbReference type="Pfam" id="PF00005">
    <property type="entry name" value="ABC_tran"/>
    <property type="match status" value="1"/>
</dbReference>
<dbReference type="GO" id="GO:0016887">
    <property type="term" value="F:ATP hydrolysis activity"/>
    <property type="evidence" value="ECO:0007669"/>
    <property type="project" value="InterPro"/>
</dbReference>
<reference evidence="4 5" key="1">
    <citation type="submission" date="2020-02" db="EMBL/GenBank/DDBJ databases">
        <authorList>
            <person name="Hogendoorn C."/>
        </authorList>
    </citation>
    <scope>NUCLEOTIDE SEQUENCE [LARGE SCALE GENOMIC DNA]</scope>
    <source>
        <strain evidence="4">R501</strain>
    </source>
</reference>
<keyword evidence="4" id="KW-0378">Hydrolase</keyword>
<dbReference type="PROSITE" id="PS50893">
    <property type="entry name" value="ABC_TRANSPORTER_2"/>
    <property type="match status" value="1"/>
</dbReference>
<feature type="domain" description="ABC transporter" evidence="3">
    <location>
        <begin position="7"/>
        <end position="249"/>
    </location>
</feature>
<evidence type="ECO:0000256" key="2">
    <source>
        <dbReference type="ARBA" id="ARBA00022840"/>
    </source>
</evidence>
<dbReference type="GO" id="GO:0005524">
    <property type="term" value="F:ATP binding"/>
    <property type="evidence" value="ECO:0007669"/>
    <property type="project" value="UniProtKB-KW"/>
</dbReference>
<sequence>MTAPAVLRLEGVSVRHGPRTVLNGIDWMVEPGQHWAVVGPNGAGKTTLLNLLAGYLWPAAGKVEVLGTPFGSIDLRDLRRAIGWVSSALADRLLTGHRGRPALDIVMGGAEAAIGFPLHADAERAMAARAALEALGAGHLAARPYGELSQGERQRVLLARARMADYRLLILDEPCNGLDLAAREQVLDGVEALALEPGAPSLVYVTHHVEEIRPAFTHALVLSRGRVLRQGPKQTTLTGPVLSDAFGIGLEVEWHGGRPWARVR</sequence>
<evidence type="ECO:0000259" key="3">
    <source>
        <dbReference type="PROSITE" id="PS50893"/>
    </source>
</evidence>
<dbReference type="EC" id="3.6.3.-" evidence="4"/>
<dbReference type="InterPro" id="IPR003439">
    <property type="entry name" value="ABC_transporter-like_ATP-bd"/>
</dbReference>
<dbReference type="InterPro" id="IPR027417">
    <property type="entry name" value="P-loop_NTPase"/>
</dbReference>
<protein>
    <submittedName>
        <fullName evidence="4">Uncharacterized ABC transporter ATP-binding protein YlmA</fullName>
        <ecNumber evidence="4">3.6.3.-</ecNumber>
    </submittedName>
</protein>
<evidence type="ECO:0000313" key="4">
    <source>
        <dbReference type="EMBL" id="CAB1129306.1"/>
    </source>
</evidence>
<dbReference type="PANTHER" id="PTHR43158">
    <property type="entry name" value="SKFA PEPTIDE EXPORT ATP-BINDING PROTEIN SKFE"/>
    <property type="match status" value="1"/>
</dbReference>
<evidence type="ECO:0000256" key="1">
    <source>
        <dbReference type="ARBA" id="ARBA00022741"/>
    </source>
</evidence>
<keyword evidence="5" id="KW-1185">Reference proteome</keyword>
<dbReference type="EMBL" id="LR778114">
    <property type="protein sequence ID" value="CAB1129306.1"/>
    <property type="molecule type" value="Genomic_DNA"/>
</dbReference>
<dbReference type="InterPro" id="IPR003593">
    <property type="entry name" value="AAA+_ATPase"/>
</dbReference>
<dbReference type="PANTHER" id="PTHR43158:SF2">
    <property type="entry name" value="SKFA PEPTIDE EXPORT ATP-BINDING PROTEIN SKFE"/>
    <property type="match status" value="1"/>
</dbReference>
<dbReference type="Proteomes" id="UP000503399">
    <property type="component" value="Chromosome"/>
</dbReference>
<dbReference type="SMART" id="SM00382">
    <property type="entry name" value="AAA"/>
    <property type="match status" value="1"/>
</dbReference>
<dbReference type="Gene3D" id="3.40.50.300">
    <property type="entry name" value="P-loop containing nucleotide triphosphate hydrolases"/>
    <property type="match status" value="1"/>
</dbReference>
<evidence type="ECO:0000313" key="5">
    <source>
        <dbReference type="Proteomes" id="UP000503399"/>
    </source>
</evidence>
<keyword evidence="1" id="KW-0547">Nucleotide-binding</keyword>
<name>A0A6F8ZHP3_9FIRM</name>
<keyword evidence="2 4" id="KW-0067">ATP-binding</keyword>
<organism evidence="4 5">
    <name type="scientific">Candidatus Hydrogenisulfobacillus filiaventi</name>
    <dbReference type="NCBI Taxonomy" id="2707344"/>
    <lineage>
        <taxon>Bacteria</taxon>
        <taxon>Bacillati</taxon>
        <taxon>Bacillota</taxon>
        <taxon>Clostridia</taxon>
        <taxon>Eubacteriales</taxon>
        <taxon>Clostridiales Family XVII. Incertae Sedis</taxon>
        <taxon>Candidatus Hydrogenisulfobacillus</taxon>
    </lineage>
</organism>
<dbReference type="KEGG" id="hfv:R50_1805"/>